<feature type="binding site" evidence="5">
    <location>
        <position position="380"/>
    </location>
    <ligand>
        <name>Zn(2+)</name>
        <dbReference type="ChEBI" id="CHEBI:29105"/>
    </ligand>
</feature>
<keyword evidence="1 5" id="KW-0328">Glycosyltransferase</keyword>
<protein>
    <recommendedName>
        <fullName evidence="5">Queuine tRNA-ribosyltransferase</fullName>
        <ecNumber evidence="5">2.4.2.29</ecNumber>
    </recommendedName>
    <alternativeName>
        <fullName evidence="5">Guanine insertion enzyme</fullName>
    </alternativeName>
    <alternativeName>
        <fullName evidence="5">tRNA-guanine transglycosylase</fullName>
    </alternativeName>
</protein>
<dbReference type="GO" id="GO:0046872">
    <property type="term" value="F:metal ion binding"/>
    <property type="evidence" value="ECO:0007669"/>
    <property type="project" value="UniProtKB-KW"/>
</dbReference>
<sequence>MTSRPAPSDSAPPSPAPLHTADATQTPAPTPPSADVPTSHPRQSEFGFTVGTRMPGSKGRTGVIHTPHGQIKTPAFIAVGTKATVKAVTPEAVADFGAQAVLANAYHLYLQPGSDVLDAAGGLGQFMNWPGPTFTDSGGFQVMSLGSGFKKVIDMKAADSSGDDDAVAPGKERLANVDDDGVWFKSHLNGDVHRFSPEISMGVQHRIGADVMFAFDELTTLHNSRGYQEESLERTRTWAERCITEHFRLTDERAHKEYQALFGVIQGAQYEDLRRKACRDLAQMPFDGFGIGGALEKKNLGTIVGWCAEELPEDKPRHLLGISEPDDIFTAIENGADTFDCVSPTRVARNSAFYTRFGRFNLSGQRYKLDFTPLQEGCDCYTCTHYTRAYIHHLYKAKEMLSHTLISIHNERFVVRLVDSAREAIEAGTFAELKASVLADYYAKQADPQGPGAPA</sequence>
<dbReference type="NCBIfam" id="TIGR00430">
    <property type="entry name" value="Q_tRNA_tgt"/>
    <property type="match status" value="1"/>
</dbReference>
<feature type="binding site" evidence="5">
    <location>
        <position position="383"/>
    </location>
    <ligand>
        <name>Zn(2+)</name>
        <dbReference type="ChEBI" id="CHEBI:29105"/>
    </ligand>
</feature>
<evidence type="ECO:0000313" key="8">
    <source>
        <dbReference type="EMBL" id="MBG6085149.1"/>
    </source>
</evidence>
<evidence type="ECO:0000256" key="2">
    <source>
        <dbReference type="ARBA" id="ARBA00022679"/>
    </source>
</evidence>
<dbReference type="GO" id="GO:0005829">
    <property type="term" value="C:cytosol"/>
    <property type="evidence" value="ECO:0007669"/>
    <property type="project" value="TreeGrafter"/>
</dbReference>
<keyword evidence="2 5" id="KW-0808">Transferase</keyword>
<feature type="active site" description="Proton acceptor" evidence="5">
    <location>
        <position position="136"/>
    </location>
</feature>
<feature type="binding site" evidence="5">
    <location>
        <position position="216"/>
    </location>
    <ligand>
        <name>substrate</name>
    </ligand>
</feature>
<feature type="region of interest" description="RNA binding; important for wobble base 34 recognition" evidence="5">
    <location>
        <begin position="345"/>
        <end position="349"/>
    </location>
</feature>
<feature type="domain" description="tRNA-guanine(15) transglycosylase-like" evidence="7">
    <location>
        <begin position="58"/>
        <end position="442"/>
    </location>
</feature>
<feature type="binding site" evidence="5">
    <location>
        <position position="409"/>
    </location>
    <ligand>
        <name>Zn(2+)</name>
        <dbReference type="ChEBI" id="CHEBI:29105"/>
    </ligand>
</feature>
<name>A0A931DA45_9MICC</name>
<evidence type="ECO:0000256" key="3">
    <source>
        <dbReference type="ARBA" id="ARBA00022694"/>
    </source>
</evidence>
<organism evidence="8 9">
    <name type="scientific">Zhihengliuella flava</name>
    <dbReference type="NCBI Taxonomy" id="1285193"/>
    <lineage>
        <taxon>Bacteria</taxon>
        <taxon>Bacillati</taxon>
        <taxon>Actinomycetota</taxon>
        <taxon>Actinomycetes</taxon>
        <taxon>Micrococcales</taxon>
        <taxon>Micrococcaceae</taxon>
        <taxon>Zhihengliuella</taxon>
    </lineage>
</organism>
<feature type="binding site" evidence="5">
    <location>
        <position position="266"/>
    </location>
    <ligand>
        <name>substrate</name>
    </ligand>
</feature>
<comment type="subunit">
    <text evidence="5">Homodimer. Within each dimer, one monomer is responsible for RNA recognition and catalysis, while the other monomer binds to the replacement base PreQ1.</text>
</comment>
<feature type="active site" description="Nucleophile" evidence="5">
    <location>
        <position position="340"/>
    </location>
</feature>
<feature type="binding site" evidence="5">
    <location>
        <position position="293"/>
    </location>
    <ligand>
        <name>substrate</name>
    </ligand>
</feature>
<evidence type="ECO:0000256" key="4">
    <source>
        <dbReference type="ARBA" id="ARBA00022785"/>
    </source>
</evidence>
<proteinExistence type="inferred from homology"/>
<dbReference type="Gene3D" id="3.20.20.105">
    <property type="entry name" value="Queuine tRNA-ribosyltransferase-like"/>
    <property type="match status" value="1"/>
</dbReference>
<comment type="caution">
    <text evidence="5">Lacks conserved residue(s) required for the propagation of feature annotation.</text>
</comment>
<keyword evidence="5" id="KW-0479">Metal-binding</keyword>
<dbReference type="PANTHER" id="PTHR46499:SF1">
    <property type="entry name" value="QUEUINE TRNA-RIBOSYLTRANSFERASE"/>
    <property type="match status" value="1"/>
</dbReference>
<dbReference type="GO" id="GO:0008479">
    <property type="term" value="F:tRNA-guanosine(34) queuine transglycosylase activity"/>
    <property type="evidence" value="ECO:0007669"/>
    <property type="project" value="UniProtKB-UniRule"/>
</dbReference>
<comment type="cofactor">
    <cofactor evidence="5">
        <name>Zn(2+)</name>
        <dbReference type="ChEBI" id="CHEBI:29105"/>
    </cofactor>
    <text evidence="5">Binds 1 zinc ion per subunit.</text>
</comment>
<dbReference type="InterPro" id="IPR002616">
    <property type="entry name" value="tRNA_ribo_trans-like"/>
</dbReference>
<comment type="function">
    <text evidence="5">Catalyzes the base-exchange of a guanine (G) residue with the queuine precursor 7-aminomethyl-7-deazaguanine (PreQ1) at position 34 (anticodon wobble position) in tRNAs with GU(N) anticodons (tRNA-Asp, -Asn, -His and -Tyr). Catalysis occurs through a double-displacement mechanism. The nucleophile active site attacks the C1' of nucleotide 34 to detach the guanine base from the RNA, forming a covalent enzyme-RNA intermediate. The proton acceptor active site deprotonates the incoming PreQ1, allowing a nucleophilic attack on the C1' of the ribose to form the product. After dissociation, two additional enzymatic reactions on the tRNA convert PreQ1 to queuine (Q), resulting in the hypermodified nucleoside queuosine (7-(((4,5-cis-dihydroxy-2-cyclopenten-1-yl)amino)methyl)-7-deazaguanosine).</text>
</comment>
<dbReference type="SUPFAM" id="SSF51713">
    <property type="entry name" value="tRNA-guanine transglycosylase"/>
    <property type="match status" value="1"/>
</dbReference>
<evidence type="ECO:0000256" key="6">
    <source>
        <dbReference type="SAM" id="MobiDB-lite"/>
    </source>
</evidence>
<dbReference type="EMBL" id="JADOTZ010000001">
    <property type="protein sequence ID" value="MBG6085149.1"/>
    <property type="molecule type" value="Genomic_DNA"/>
</dbReference>
<dbReference type="NCBIfam" id="TIGR00449">
    <property type="entry name" value="tgt_general"/>
    <property type="match status" value="1"/>
</dbReference>
<dbReference type="EC" id="2.4.2.29" evidence="5"/>
<keyword evidence="3 5" id="KW-0819">tRNA processing</keyword>
<gene>
    <name evidence="5" type="primary">tgt</name>
    <name evidence="8" type="ORF">IW252_001916</name>
</gene>
<dbReference type="InterPro" id="IPR050076">
    <property type="entry name" value="ArchSynthase1/Queuine_TRR"/>
</dbReference>
<dbReference type="Pfam" id="PF01702">
    <property type="entry name" value="TGT"/>
    <property type="match status" value="1"/>
</dbReference>
<feature type="region of interest" description="Disordered" evidence="6">
    <location>
        <begin position="1"/>
        <end position="67"/>
    </location>
</feature>
<dbReference type="AlphaFoldDB" id="A0A931DA45"/>
<dbReference type="InterPro" id="IPR036511">
    <property type="entry name" value="TGT-like_sf"/>
</dbReference>
<dbReference type="HAMAP" id="MF_00168">
    <property type="entry name" value="Q_tRNA_Tgt"/>
    <property type="match status" value="1"/>
</dbReference>
<keyword evidence="4 5" id="KW-0671">Queuosine biosynthesis</keyword>
<comment type="catalytic activity">
    <reaction evidence="5">
        <text>7-aminomethyl-7-carbaguanine + guanosine(34) in tRNA = 7-aminomethyl-7-carbaguanosine(34) in tRNA + guanine</text>
        <dbReference type="Rhea" id="RHEA:24104"/>
        <dbReference type="Rhea" id="RHEA-COMP:10341"/>
        <dbReference type="Rhea" id="RHEA-COMP:10342"/>
        <dbReference type="ChEBI" id="CHEBI:16235"/>
        <dbReference type="ChEBI" id="CHEBI:58703"/>
        <dbReference type="ChEBI" id="CHEBI:74269"/>
        <dbReference type="ChEBI" id="CHEBI:82833"/>
        <dbReference type="EC" id="2.4.2.29"/>
    </reaction>
</comment>
<feature type="binding site" evidence="5">
    <location>
        <position position="378"/>
    </location>
    <ligand>
        <name>Zn(2+)</name>
        <dbReference type="ChEBI" id="CHEBI:29105"/>
    </ligand>
</feature>
<comment type="pathway">
    <text evidence="5">tRNA modification; tRNA-queuosine biosynthesis.</text>
</comment>
<dbReference type="RefSeq" id="WP_196836366.1">
    <property type="nucleotide sequence ID" value="NZ_JADOTZ010000001.1"/>
</dbReference>
<comment type="similarity">
    <text evidence="5">Belongs to the queuine tRNA-ribosyltransferase family.</text>
</comment>
<evidence type="ECO:0000256" key="5">
    <source>
        <dbReference type="HAMAP-Rule" id="MF_00168"/>
    </source>
</evidence>
<keyword evidence="9" id="KW-1185">Reference proteome</keyword>
<evidence type="ECO:0000313" key="9">
    <source>
        <dbReference type="Proteomes" id="UP000625033"/>
    </source>
</evidence>
<accession>A0A931DA45</accession>
<dbReference type="InterPro" id="IPR004803">
    <property type="entry name" value="TGT"/>
</dbReference>
<dbReference type="PANTHER" id="PTHR46499">
    <property type="entry name" value="QUEUINE TRNA-RIBOSYLTRANSFERASE"/>
    <property type="match status" value="1"/>
</dbReference>
<feature type="binding site" evidence="5">
    <location>
        <begin position="136"/>
        <end position="140"/>
    </location>
    <ligand>
        <name>substrate</name>
    </ligand>
</feature>
<comment type="caution">
    <text evidence="8">The sequence shown here is derived from an EMBL/GenBank/DDBJ whole genome shotgun (WGS) entry which is preliminary data.</text>
</comment>
<dbReference type="Proteomes" id="UP000625033">
    <property type="component" value="Unassembled WGS sequence"/>
</dbReference>
<evidence type="ECO:0000256" key="1">
    <source>
        <dbReference type="ARBA" id="ARBA00022676"/>
    </source>
</evidence>
<reference evidence="8" key="1">
    <citation type="submission" date="2020-11" db="EMBL/GenBank/DDBJ databases">
        <title>Sequencing the genomes of 1000 actinobacteria strains.</title>
        <authorList>
            <person name="Klenk H.-P."/>
        </authorList>
    </citation>
    <scope>NUCLEOTIDE SEQUENCE</scope>
    <source>
        <strain evidence="8">DSM 26152</strain>
    </source>
</reference>
<keyword evidence="5" id="KW-0862">Zinc</keyword>
<evidence type="ECO:0000259" key="7">
    <source>
        <dbReference type="Pfam" id="PF01702"/>
    </source>
</evidence>
<dbReference type="GO" id="GO:0008616">
    <property type="term" value="P:tRNA queuosine(34) biosynthetic process"/>
    <property type="evidence" value="ECO:0007669"/>
    <property type="project" value="UniProtKB-UniRule"/>
</dbReference>